<organism evidence="3 4">
    <name type="scientific">Seiridium unicorne</name>
    <dbReference type="NCBI Taxonomy" id="138068"/>
    <lineage>
        <taxon>Eukaryota</taxon>
        <taxon>Fungi</taxon>
        <taxon>Dikarya</taxon>
        <taxon>Ascomycota</taxon>
        <taxon>Pezizomycotina</taxon>
        <taxon>Sordariomycetes</taxon>
        <taxon>Xylariomycetidae</taxon>
        <taxon>Amphisphaeriales</taxon>
        <taxon>Sporocadaceae</taxon>
        <taxon>Seiridium</taxon>
    </lineage>
</organism>
<evidence type="ECO:0000259" key="2">
    <source>
        <dbReference type="Pfam" id="PF12697"/>
    </source>
</evidence>
<feature type="domain" description="AB hydrolase-1" evidence="2">
    <location>
        <begin position="9"/>
        <end position="249"/>
    </location>
</feature>
<keyword evidence="1" id="KW-0812">Transmembrane</keyword>
<reference evidence="3 4" key="1">
    <citation type="journal article" date="2024" name="J. Plant Pathol.">
        <title>Sequence and assembly of the genome of Seiridium unicorne, isolate CBS 538.82, causal agent of cypress canker disease.</title>
        <authorList>
            <person name="Scali E."/>
            <person name="Rocca G.D."/>
            <person name="Danti R."/>
            <person name="Garbelotto M."/>
            <person name="Barberini S."/>
            <person name="Baroncelli R."/>
            <person name="Emiliani G."/>
        </authorList>
    </citation>
    <scope>NUCLEOTIDE SEQUENCE [LARGE SCALE GENOMIC DNA]</scope>
    <source>
        <strain evidence="3 4">BM-138-508</strain>
    </source>
</reference>
<dbReference type="EMBL" id="JARVKF010000079">
    <property type="protein sequence ID" value="KAK9423382.1"/>
    <property type="molecule type" value="Genomic_DNA"/>
</dbReference>
<name>A0ABR2V8X4_9PEZI</name>
<dbReference type="InterPro" id="IPR000073">
    <property type="entry name" value="AB_hydrolase_1"/>
</dbReference>
<accession>A0ABR2V8X4</accession>
<dbReference type="SUPFAM" id="SSF53474">
    <property type="entry name" value="alpha/beta-Hydrolases"/>
    <property type="match status" value="1"/>
</dbReference>
<evidence type="ECO:0000256" key="1">
    <source>
        <dbReference type="SAM" id="Phobius"/>
    </source>
</evidence>
<dbReference type="Proteomes" id="UP001408356">
    <property type="component" value="Unassembled WGS sequence"/>
</dbReference>
<sequence length="301" mass="33155">MTSHSLPAIVLVPGAFGDPAGFDKLAQHLRKAGFSTYPGPYPSHDPVDPSVATCERDIASLRNNYLLPLLDKEQKDVVVIAHSYGGIVAGGAAKGLGKSTRRQARGKATGVIGLVYIAGNITSEGESLLQAIGGAYPPFIKRHKPLSGVALIEPAQEILYNDVDPEWAQELGERMKPHAMLAFETPATAPAWADTAFDGRRAYVRTSDDCCNPPFLQDAWIQKTKVKWNVVDFKSGHMPFESRPDALSEQIVSFVDGFQALEKSPEEIGSGERLRSEWDRFYLQLLFATVLIFSFCWLYWI</sequence>
<feature type="transmembrane region" description="Helical" evidence="1">
    <location>
        <begin position="281"/>
        <end position="300"/>
    </location>
</feature>
<evidence type="ECO:0000313" key="3">
    <source>
        <dbReference type="EMBL" id="KAK9423382.1"/>
    </source>
</evidence>
<proteinExistence type="predicted"/>
<dbReference type="Gene3D" id="3.40.50.1820">
    <property type="entry name" value="alpha/beta hydrolase"/>
    <property type="match status" value="1"/>
</dbReference>
<keyword evidence="1" id="KW-1133">Transmembrane helix</keyword>
<comment type="caution">
    <text evidence="3">The sequence shown here is derived from an EMBL/GenBank/DDBJ whole genome shotgun (WGS) entry which is preliminary data.</text>
</comment>
<dbReference type="Pfam" id="PF12697">
    <property type="entry name" value="Abhydrolase_6"/>
    <property type="match status" value="1"/>
</dbReference>
<evidence type="ECO:0000313" key="4">
    <source>
        <dbReference type="Proteomes" id="UP001408356"/>
    </source>
</evidence>
<dbReference type="InterPro" id="IPR029058">
    <property type="entry name" value="AB_hydrolase_fold"/>
</dbReference>
<dbReference type="PANTHER" id="PTHR37017:SF8">
    <property type="entry name" value="AB HYDROLASE-1 DOMAIN-CONTAINING PROTEIN"/>
    <property type="match status" value="1"/>
</dbReference>
<keyword evidence="3" id="KW-0378">Hydrolase</keyword>
<keyword evidence="4" id="KW-1185">Reference proteome</keyword>
<protein>
    <submittedName>
        <fullName evidence="3">AB hydrolase-1 domain-containing protein</fullName>
    </submittedName>
</protein>
<keyword evidence="1" id="KW-0472">Membrane</keyword>
<dbReference type="GO" id="GO:0016787">
    <property type="term" value="F:hydrolase activity"/>
    <property type="evidence" value="ECO:0007669"/>
    <property type="project" value="UniProtKB-KW"/>
</dbReference>
<dbReference type="InterPro" id="IPR052897">
    <property type="entry name" value="Sec-Metab_Biosynth_Hydrolase"/>
</dbReference>
<gene>
    <name evidence="3" type="ORF">SUNI508_04276</name>
</gene>
<dbReference type="PANTHER" id="PTHR37017">
    <property type="entry name" value="AB HYDROLASE-1 DOMAIN-CONTAINING PROTEIN-RELATED"/>
    <property type="match status" value="1"/>
</dbReference>